<dbReference type="InterPro" id="IPR007694">
    <property type="entry name" value="DNA_helicase_DnaB-like_C"/>
</dbReference>
<keyword evidence="2" id="KW-0547">Nucleotide-binding</keyword>
<dbReference type="RefSeq" id="WP_065463618.1">
    <property type="nucleotide sequence ID" value="NZ_CP018796.1"/>
</dbReference>
<dbReference type="GO" id="GO:0005829">
    <property type="term" value="C:cytosol"/>
    <property type="evidence" value="ECO:0007669"/>
    <property type="project" value="TreeGrafter"/>
</dbReference>
<dbReference type="KEGG" id="lpar:FAM21731_02169"/>
<organism evidence="2 3">
    <name type="scientific">Lentilactobacillus parabuchneri</name>
    <dbReference type="NCBI Taxonomy" id="152331"/>
    <lineage>
        <taxon>Bacteria</taxon>
        <taxon>Bacillati</taxon>
        <taxon>Bacillota</taxon>
        <taxon>Bacilli</taxon>
        <taxon>Lactobacillales</taxon>
        <taxon>Lactobacillaceae</taxon>
        <taxon>Lentilactobacillus</taxon>
    </lineage>
</organism>
<dbReference type="PANTHER" id="PTHR30153">
    <property type="entry name" value="REPLICATIVE DNA HELICASE DNAB"/>
    <property type="match status" value="1"/>
</dbReference>
<name>A0A1X1FCP0_9LACO</name>
<dbReference type="GO" id="GO:0005524">
    <property type="term" value="F:ATP binding"/>
    <property type="evidence" value="ECO:0007669"/>
    <property type="project" value="InterPro"/>
</dbReference>
<dbReference type="GO" id="GO:0016787">
    <property type="term" value="F:hydrolase activity"/>
    <property type="evidence" value="ECO:0007669"/>
    <property type="project" value="UniProtKB-KW"/>
</dbReference>
<keyword evidence="2" id="KW-0347">Helicase</keyword>
<dbReference type="Pfam" id="PF03796">
    <property type="entry name" value="DnaB_C"/>
    <property type="match status" value="1"/>
</dbReference>
<dbReference type="GO" id="GO:0003678">
    <property type="term" value="F:DNA helicase activity"/>
    <property type="evidence" value="ECO:0007669"/>
    <property type="project" value="UniProtKB-EC"/>
</dbReference>
<dbReference type="PROSITE" id="PS51199">
    <property type="entry name" value="SF4_HELICASE"/>
    <property type="match status" value="1"/>
</dbReference>
<evidence type="ECO:0000259" key="1">
    <source>
        <dbReference type="PROSITE" id="PS51199"/>
    </source>
</evidence>
<evidence type="ECO:0000313" key="3">
    <source>
        <dbReference type="Proteomes" id="UP000193009"/>
    </source>
</evidence>
<feature type="domain" description="SF4 helicase" evidence="1">
    <location>
        <begin position="155"/>
        <end position="421"/>
    </location>
</feature>
<gene>
    <name evidence="2" type="ORF">FAM23169_02091</name>
</gene>
<keyword evidence="2" id="KW-0067">ATP-binding</keyword>
<sequence length="426" mass="48289">MPTNTNFPQIERKAMWFLINQPQVLESNTVDENWFTNNSYRILASFINLWGTRYENAEQIAAAFSDTPFGKRLDVQKIINSIQGVDRPFDPRATFKELRSYYYTRMIKEAALNASKDPSDFNLDHLDMLRDEAMRTDTQTDHDNSELVNDALEELNTPTTGFIKTYAGLDKLLGGGLAPNQLMVIGARPSVGKTAFALNIGMNAIMYDSNLTVELFSLEMSSKQNMHRIYAANSGIALNYWKNPAVRMSASQKQAAAETIKQIGDIRFWSNDRLVSIDEISSVIKQHAQRFGSGHYLAIVDHIGLVETGNSKQDARQSLEEVSRRLKLLTQNLKISIIALSQLNRGVESRESNEPQLRDLRETGAIEQDANIVGFLWRPSEDPTDKNLNLSIKKNRDGELGKLEFYFQKNIQKIVEVSHDVEPIHE</sequence>
<dbReference type="Gene3D" id="3.40.50.300">
    <property type="entry name" value="P-loop containing nucleotide triphosphate hydrolases"/>
    <property type="match status" value="1"/>
</dbReference>
<dbReference type="EC" id="3.6.4.12" evidence="2"/>
<reference evidence="2 3" key="1">
    <citation type="journal article" date="2017" name="Front. Microbiol.">
        <title>The Histidine Decarboxylase Gene Cluster of Lactobacillus parabuchneri Was Gained by Horizontal Gene Transfer and Is Mobile within the Species.</title>
        <authorList>
            <person name="Wuthrich D."/>
            <person name="Berthoud H."/>
            <person name="Wechsler D."/>
            <person name="Eugster E."/>
            <person name="Irmler S."/>
            <person name="Bruggmann R."/>
        </authorList>
    </citation>
    <scope>NUCLEOTIDE SEQUENCE [LARGE SCALE GENOMIC DNA]</scope>
    <source>
        <strain evidence="2 3">FAM23169</strain>
    </source>
</reference>
<dbReference type="Proteomes" id="UP000193009">
    <property type="component" value="Unassembled WGS sequence"/>
</dbReference>
<dbReference type="SUPFAM" id="SSF52540">
    <property type="entry name" value="P-loop containing nucleoside triphosphate hydrolases"/>
    <property type="match status" value="1"/>
</dbReference>
<protein>
    <submittedName>
        <fullName evidence="2">Replicative DNA helicase</fullName>
        <ecNumber evidence="2">3.6.4.12</ecNumber>
    </submittedName>
</protein>
<dbReference type="EMBL" id="MSBD01000048">
    <property type="protein sequence ID" value="ORN26191.1"/>
    <property type="molecule type" value="Genomic_DNA"/>
</dbReference>
<evidence type="ECO:0000313" key="2">
    <source>
        <dbReference type="EMBL" id="ORN26191.1"/>
    </source>
</evidence>
<comment type="caution">
    <text evidence="2">The sequence shown here is derived from an EMBL/GenBank/DDBJ whole genome shotgun (WGS) entry which is preliminary data.</text>
</comment>
<keyword evidence="2" id="KW-0378">Hydrolase</keyword>
<dbReference type="PANTHER" id="PTHR30153:SF2">
    <property type="entry name" value="REPLICATIVE DNA HELICASE"/>
    <property type="match status" value="1"/>
</dbReference>
<accession>A0A1X1FCP0</accession>
<keyword evidence="3" id="KW-1185">Reference proteome</keyword>
<proteinExistence type="predicted"/>
<dbReference type="AlphaFoldDB" id="A0A1X1FCP0"/>
<dbReference type="InterPro" id="IPR027417">
    <property type="entry name" value="P-loop_NTPase"/>
</dbReference>
<dbReference type="OrthoDB" id="9773982at2"/>
<dbReference type="STRING" id="152331.FAM21731_02169"/>
<dbReference type="GO" id="GO:0006260">
    <property type="term" value="P:DNA replication"/>
    <property type="evidence" value="ECO:0007669"/>
    <property type="project" value="InterPro"/>
</dbReference>